<evidence type="ECO:0000313" key="2">
    <source>
        <dbReference type="Proteomes" id="UP000001654"/>
    </source>
</evidence>
<proteinExistence type="predicted"/>
<dbReference type="Proteomes" id="UP000001654">
    <property type="component" value="Chromosome"/>
</dbReference>
<keyword evidence="2" id="KW-1185">Reference proteome</keyword>
<reference evidence="1 2" key="1">
    <citation type="journal article" date="2010" name="BMC Genomics">
        <title>The complete genome of Zunongwangia profunda SM-A87 reveals its adaptation to the deep-sea environment and ecological role in sedimentary organic nitrogen degradation.</title>
        <authorList>
            <person name="Qin Q.L."/>
            <person name="Zhang X.Y."/>
            <person name="Wang X.M."/>
            <person name="Liu G.M."/>
            <person name="Chen X.L."/>
            <person name="Xie B.B."/>
            <person name="Dang H.Y."/>
            <person name="Zhou B.C."/>
            <person name="Yu J."/>
            <person name="Zhang Y.Z."/>
        </authorList>
    </citation>
    <scope>NUCLEOTIDE SEQUENCE [LARGE SCALE GENOMIC DNA]</scope>
    <source>
        <strain evidence="2">DSM 18752 / CCTCC AB 206139 / SM-A87</strain>
    </source>
</reference>
<organism evidence="1 2">
    <name type="scientific">Zunongwangia profunda (strain DSM 18752 / CCTCC AB 206139 / SM-A87)</name>
    <name type="common">Wangia profunda</name>
    <dbReference type="NCBI Taxonomy" id="655815"/>
    <lineage>
        <taxon>Bacteria</taxon>
        <taxon>Pseudomonadati</taxon>
        <taxon>Bacteroidota</taxon>
        <taxon>Flavobacteriia</taxon>
        <taxon>Flavobacteriales</taxon>
        <taxon>Flavobacteriaceae</taxon>
        <taxon>Zunongwangia</taxon>
    </lineage>
</organism>
<sequence length="36" mass="4031">MFSLDSAFMVSNNCSTIAFSFADKKSASETFYEKKP</sequence>
<dbReference type="EMBL" id="CP001650">
    <property type="protein sequence ID" value="ADF51350.1"/>
    <property type="molecule type" value="Genomic_DNA"/>
</dbReference>
<dbReference type="HOGENOM" id="CLU_3359345_0_0_10"/>
<dbReference type="AlphaFoldDB" id="D5BHW2"/>
<gene>
    <name evidence="1" type="ordered locus">ZPR_1005</name>
</gene>
<dbReference type="KEGG" id="zpr:ZPR_1005"/>
<accession>D5BHW2</accession>
<name>D5BHW2_ZUNPS</name>
<evidence type="ECO:0000313" key="1">
    <source>
        <dbReference type="EMBL" id="ADF51350.1"/>
    </source>
</evidence>
<protein>
    <submittedName>
        <fullName evidence="1">Uncharacterized protein</fullName>
    </submittedName>
</protein>